<evidence type="ECO:0000313" key="6">
    <source>
        <dbReference type="Proteomes" id="UP000228380"/>
    </source>
</evidence>
<organism evidence="6 7">
    <name type="scientific">Phoenix dactylifera</name>
    <name type="common">Date palm</name>
    <dbReference type="NCBI Taxonomy" id="42345"/>
    <lineage>
        <taxon>Eukaryota</taxon>
        <taxon>Viridiplantae</taxon>
        <taxon>Streptophyta</taxon>
        <taxon>Embryophyta</taxon>
        <taxon>Tracheophyta</taxon>
        <taxon>Spermatophyta</taxon>
        <taxon>Magnoliopsida</taxon>
        <taxon>Liliopsida</taxon>
        <taxon>Arecaceae</taxon>
        <taxon>Coryphoideae</taxon>
        <taxon>Phoeniceae</taxon>
        <taxon>Phoenix</taxon>
    </lineage>
</organism>
<dbReference type="InterPro" id="IPR033891">
    <property type="entry name" value="TTC38"/>
</dbReference>
<dbReference type="Proteomes" id="UP000228380">
    <property type="component" value="Chromosome 16"/>
</dbReference>
<dbReference type="PANTHER" id="PTHR16263">
    <property type="entry name" value="TETRATRICOPEPTIDE REPEAT PROTEIN 38"/>
    <property type="match status" value="1"/>
</dbReference>
<dbReference type="KEGG" id="pda:103721965"/>
<reference evidence="6" key="1">
    <citation type="journal article" date="2019" name="Nat. Commun.">
        <title>Genome-wide association mapping of date palm fruit traits.</title>
        <authorList>
            <person name="Hazzouri K.M."/>
            <person name="Gros-Balthazard M."/>
            <person name="Flowers J.M."/>
            <person name="Copetti D."/>
            <person name="Lemansour A."/>
            <person name="Lebrun M."/>
            <person name="Masmoudi K."/>
            <person name="Ferrand S."/>
            <person name="Dhar M.I."/>
            <person name="Fresquez Z.A."/>
            <person name="Rosas U."/>
            <person name="Zhang J."/>
            <person name="Talag J."/>
            <person name="Lee S."/>
            <person name="Kudrna D."/>
            <person name="Powell R.F."/>
            <person name="Leitch I.J."/>
            <person name="Krueger R.R."/>
            <person name="Wing R.A."/>
            <person name="Amiri K.M.A."/>
            <person name="Purugganan M.D."/>
        </authorList>
    </citation>
    <scope>NUCLEOTIDE SEQUENCE [LARGE SCALE GENOMIC DNA]</scope>
    <source>
        <strain evidence="6">cv. Khalas</strain>
    </source>
</reference>
<reference evidence="7" key="2">
    <citation type="submission" date="2025-08" db="UniProtKB">
        <authorList>
            <consortium name="RefSeq"/>
        </authorList>
    </citation>
    <scope>IDENTIFICATION</scope>
    <source>
        <tissue evidence="7">Young leaves</tissue>
    </source>
</reference>
<evidence type="ECO:0000256" key="5">
    <source>
        <dbReference type="SAM" id="MobiDB-lite"/>
    </source>
</evidence>
<keyword evidence="6" id="KW-1185">Reference proteome</keyword>
<gene>
    <name evidence="7" type="primary">LOC103721965</name>
</gene>
<evidence type="ECO:0000256" key="2">
    <source>
        <dbReference type="ARBA" id="ARBA00019992"/>
    </source>
</evidence>
<dbReference type="GeneID" id="103721965"/>
<dbReference type="AlphaFoldDB" id="A0A8B7D0D8"/>
<evidence type="ECO:0000256" key="1">
    <source>
        <dbReference type="ARBA" id="ARBA00005857"/>
    </source>
</evidence>
<keyword evidence="3" id="KW-0677">Repeat</keyword>
<dbReference type="CDD" id="cd05804">
    <property type="entry name" value="StaR_like"/>
    <property type="match status" value="1"/>
</dbReference>
<accession>A0A8B7D0D8</accession>
<evidence type="ECO:0000313" key="7">
    <source>
        <dbReference type="RefSeq" id="XP_008810582.1"/>
    </source>
</evidence>
<comment type="similarity">
    <text evidence="1">Belongs to the TTC38 family.</text>
</comment>
<protein>
    <recommendedName>
        <fullName evidence="2">Tetratricopeptide repeat protein 38</fullName>
    </recommendedName>
</protein>
<dbReference type="Gene3D" id="1.25.40.10">
    <property type="entry name" value="Tetratricopeptide repeat domain"/>
    <property type="match status" value="1"/>
</dbReference>
<evidence type="ECO:0000256" key="3">
    <source>
        <dbReference type="ARBA" id="ARBA00022737"/>
    </source>
</evidence>
<sequence length="476" mass="54129">MDGDAAARTTTPTRSDRWGHPVRTTSDACIAAVDSYYEQFLSYGRNRAVILQAPLHDPSCVLANSHAAHFLAPKNPSKASSLLAAAASSLENATSYEKAVFRAISCLVGEEKDEGTAVERHMELLMEFPKDLVSLKRAQILCFYMGRADLSLNLVEQVLPQNEDQSYIYGMLAFPLLELGRMSEAEKAARKGIDINKHDLWSQHNLCHVFQYECRFKEAVDFMEACSSLWSSYSSFMYTHNWWHVAVCYLEGDSPLPKVLEVYDHYIWKELEQSDAEPGEVYVNALGLLMRVYVRDHMGYIEERLLTLADRLEDKSIWHMEWLLDLLALWALASTNKIHKAEDLLKSMKSRIYSMGRKKQHIMQRGIPLAEAIYEYGRGNYQKVFDILGPKFNAIDFKIIGASDEQLDVFNEVWIIVLLKVGQASKAIEEIEKQVSIRDGAPFLWRLLATAYTMEGRPNASVAAEKAKALELAYFR</sequence>
<dbReference type="OrthoDB" id="1427555at2759"/>
<dbReference type="RefSeq" id="XP_008810582.1">
    <property type="nucleotide sequence ID" value="XM_008812360.4"/>
</dbReference>
<evidence type="ECO:0000256" key="4">
    <source>
        <dbReference type="ARBA" id="ARBA00022803"/>
    </source>
</evidence>
<feature type="region of interest" description="Disordered" evidence="5">
    <location>
        <begin position="1"/>
        <end position="20"/>
    </location>
</feature>
<dbReference type="InterPro" id="IPR011990">
    <property type="entry name" value="TPR-like_helical_dom_sf"/>
</dbReference>
<dbReference type="SUPFAM" id="SSF48452">
    <property type="entry name" value="TPR-like"/>
    <property type="match status" value="1"/>
</dbReference>
<proteinExistence type="inferred from homology"/>
<name>A0A8B7D0D8_PHODC</name>
<dbReference type="PANTHER" id="PTHR16263:SF4">
    <property type="entry name" value="TETRATRICOPEPTIDE REPEAT PROTEIN 38"/>
    <property type="match status" value="1"/>
</dbReference>
<keyword evidence="4" id="KW-0802">TPR repeat</keyword>